<dbReference type="GeneID" id="20807577"/>
<dbReference type="EMBL" id="KI913123">
    <property type="protein sequence ID" value="ETV82063.1"/>
    <property type="molecule type" value="Genomic_DNA"/>
</dbReference>
<proteinExistence type="predicted"/>
<dbReference type="RefSeq" id="XP_009828800.1">
    <property type="nucleotide sequence ID" value="XM_009830498.1"/>
</dbReference>
<accession>W4GT78</accession>
<dbReference type="OrthoDB" id="66571at2759"/>
<protein>
    <submittedName>
        <fullName evidence="1">Uncharacterized protein</fullName>
    </submittedName>
</protein>
<dbReference type="AlphaFoldDB" id="W4GT78"/>
<name>W4GT78_APHAT</name>
<dbReference type="VEuPathDB" id="FungiDB:H257_05581"/>
<evidence type="ECO:0000313" key="1">
    <source>
        <dbReference type="EMBL" id="ETV82063.1"/>
    </source>
</evidence>
<reference evidence="1" key="1">
    <citation type="submission" date="2013-12" db="EMBL/GenBank/DDBJ databases">
        <title>The Genome Sequence of Aphanomyces astaci APO3.</title>
        <authorList>
            <consortium name="The Broad Institute Genomics Platform"/>
            <person name="Russ C."/>
            <person name="Tyler B."/>
            <person name="van West P."/>
            <person name="Dieguez-Uribeondo J."/>
            <person name="Young S.K."/>
            <person name="Zeng Q."/>
            <person name="Gargeya S."/>
            <person name="Fitzgerald M."/>
            <person name="Abouelleil A."/>
            <person name="Alvarado L."/>
            <person name="Chapman S.B."/>
            <person name="Gainer-Dewar J."/>
            <person name="Goldberg J."/>
            <person name="Griggs A."/>
            <person name="Gujja S."/>
            <person name="Hansen M."/>
            <person name="Howarth C."/>
            <person name="Imamovic A."/>
            <person name="Ireland A."/>
            <person name="Larimer J."/>
            <person name="McCowan C."/>
            <person name="Murphy C."/>
            <person name="Pearson M."/>
            <person name="Poon T.W."/>
            <person name="Priest M."/>
            <person name="Roberts A."/>
            <person name="Saif S."/>
            <person name="Shea T."/>
            <person name="Sykes S."/>
            <person name="Wortman J."/>
            <person name="Nusbaum C."/>
            <person name="Birren B."/>
        </authorList>
    </citation>
    <scope>NUCLEOTIDE SEQUENCE [LARGE SCALE GENOMIC DNA]</scope>
    <source>
        <strain evidence="1">APO3</strain>
    </source>
</reference>
<gene>
    <name evidence="1" type="ORF">H257_05581</name>
</gene>
<organism evidence="1">
    <name type="scientific">Aphanomyces astaci</name>
    <name type="common">Crayfish plague agent</name>
    <dbReference type="NCBI Taxonomy" id="112090"/>
    <lineage>
        <taxon>Eukaryota</taxon>
        <taxon>Sar</taxon>
        <taxon>Stramenopiles</taxon>
        <taxon>Oomycota</taxon>
        <taxon>Saprolegniomycetes</taxon>
        <taxon>Saprolegniales</taxon>
        <taxon>Verrucalvaceae</taxon>
        <taxon>Aphanomyces</taxon>
    </lineage>
</organism>
<sequence>MLLQRVWRRSSAPSTARRLGAHYSSHGKKRQLDALKGHGATVAQVNAFNGTRDPAPSSLIAHHLANNDVSAATTLLLQQGTRQPSRDDRIYVGLALRQALETDTSLIPSLVSLAVSSHAEVPSDVFDACVHHCRDHSLSKLATSLAHVVHNDLTPLPLSPLDFVTVLIECGANRAAVTFFLKLQELRFVHTLPTHVIHMLTCLQCVYDGVTPRTNTMDIQTDAASIVRYFHYDHKIVAKSILNIFKRHMKATPPSSLLHQLAADLELVRQDVVPLLQYAVVDRGLAMEPHVYLSWLQTAPMESAAPVLLQCLPSIFQNRLDHDESMEIVRTGVRQCFRQGRVALGLALSNTAKSYYEEHSEIDTDIGLTWVTSALEAIRTDVSATDVATADESAIVALYLHPRVSTEVATAMAHLLGHLPNALSKSFETSGLFRKLARALCFNGHVELASSVFAWLEDIHEMLVPLELWTLFFSKTKRPIDHVLLEYEQNSCSAKQVLRPAFDRFIAHLEHLNATSAPATDSQLDEAVVAAMKAALHVGDMDTALAIQTTTSWVSTNVKHDGLAVVLAAARVIPDRHIQRNVALYFLEQPPSTTEEDQPVTWPSTASIFEILVANRIHMGRGVYRKMLRQVVPDLDMVTAHALLHHAQQHSIEVSPNVFAVCFAQHAHNQRDPTAFVSLLASMSTLGLVQDNGVVYQAAIRACIAANKSKLMWACVARAESRGIMLDRTMLAELEALD</sequence>